<organism evidence="4 5">
    <name type="scientific">Diaporthe australafricana</name>
    <dbReference type="NCBI Taxonomy" id="127596"/>
    <lineage>
        <taxon>Eukaryota</taxon>
        <taxon>Fungi</taxon>
        <taxon>Dikarya</taxon>
        <taxon>Ascomycota</taxon>
        <taxon>Pezizomycotina</taxon>
        <taxon>Sordariomycetes</taxon>
        <taxon>Sordariomycetidae</taxon>
        <taxon>Diaporthales</taxon>
        <taxon>Diaporthaceae</taxon>
        <taxon>Diaporthe</taxon>
    </lineage>
</organism>
<dbReference type="Pfam" id="PF14269">
    <property type="entry name" value="Arylsulfotran_2"/>
    <property type="match status" value="1"/>
</dbReference>
<feature type="chain" id="PRO_5047247662" description="Arylsulfotransferase" evidence="3">
    <location>
        <begin position="20"/>
        <end position="629"/>
    </location>
</feature>
<keyword evidence="2" id="KW-0812">Transmembrane</keyword>
<dbReference type="InterPro" id="IPR039535">
    <property type="entry name" value="ASST-like"/>
</dbReference>
<evidence type="ECO:0000313" key="4">
    <source>
        <dbReference type="EMBL" id="KAL1872126.1"/>
    </source>
</evidence>
<dbReference type="EMBL" id="JAWRVE010000030">
    <property type="protein sequence ID" value="KAL1872126.1"/>
    <property type="molecule type" value="Genomic_DNA"/>
</dbReference>
<keyword evidence="2" id="KW-1133">Transmembrane helix</keyword>
<dbReference type="PANTHER" id="PTHR35340">
    <property type="entry name" value="PQQ ENZYME REPEAT PROTEIN-RELATED"/>
    <property type="match status" value="1"/>
</dbReference>
<keyword evidence="3" id="KW-0732">Signal</keyword>
<keyword evidence="5" id="KW-1185">Reference proteome</keyword>
<name>A0ABR3X8Q1_9PEZI</name>
<feature type="region of interest" description="Disordered" evidence="1">
    <location>
        <begin position="610"/>
        <end position="629"/>
    </location>
</feature>
<evidence type="ECO:0000256" key="2">
    <source>
        <dbReference type="SAM" id="Phobius"/>
    </source>
</evidence>
<evidence type="ECO:0000313" key="5">
    <source>
        <dbReference type="Proteomes" id="UP001583177"/>
    </source>
</evidence>
<protein>
    <recommendedName>
        <fullName evidence="6">Arylsulfotransferase</fullName>
    </recommendedName>
</protein>
<sequence>MTSLLTWFWLAILTTTCRGDYISTDYKLYNSGRLGNRPSLKFFSSQEYSPLLQVNTWNESAISDKGSHIFIRHDGEPSNPRSSPLILDSRDLTTVYVNRSYDNVFGTRIQENFGKRYLTFWAGKKGYGLGDGFGLVYDDTYRLVYNVSAQGLKLHSDLHEFALTGHGTALVTGVEDTLVDTHGWTDWKGPATFPILDAIFQEIDLETNEVLFSWRALEHLSPFDSFETMAKDWDAFHLNSLQKTQAGNYLISIRHLNSILLIDGENGDTIWTLGGKHNDFTELAPAKGTKSLNPVLSMGWQHHARFVPHTNETEMTLFDNHVKETSHGKCRESCSRGLHIAIDDTSSPPAVQLLREYLHPAHLQAQSQGSVQPLPVAGGEDTMGNVFIGWGRCPSFTEHTASGETVMDVQFSPWHSDEVPNALDNYRAYKMDWVATPWWGPALAVRAAGPEGGNLTAYVSWNGATEVREWVVRGGGWPDGEELARSPRTGFETRLALGEAGPQRLWAEALDGQGVVIGSTEVLDLVNGNVTILADSTEPDWTFTDIPKSAGIQWGMVALIGGGILGLVMVTMGGMLLWRRHKGYDRLDGDDSDMDSDTDVDSVFGLDHFSNELPPEPWQEYSPRVVGPS</sequence>
<dbReference type="Proteomes" id="UP001583177">
    <property type="component" value="Unassembled WGS sequence"/>
</dbReference>
<feature type="transmembrane region" description="Helical" evidence="2">
    <location>
        <begin position="554"/>
        <end position="578"/>
    </location>
</feature>
<gene>
    <name evidence="4" type="ORF">Daus18300_004496</name>
</gene>
<evidence type="ECO:0000256" key="3">
    <source>
        <dbReference type="SAM" id="SignalP"/>
    </source>
</evidence>
<feature type="signal peptide" evidence="3">
    <location>
        <begin position="1"/>
        <end position="19"/>
    </location>
</feature>
<accession>A0ABR3X8Q1</accession>
<dbReference type="PANTHER" id="PTHR35340:SF5">
    <property type="entry name" value="ASST-DOMAIN-CONTAINING PROTEIN"/>
    <property type="match status" value="1"/>
</dbReference>
<reference evidence="4 5" key="1">
    <citation type="journal article" date="2024" name="IMA Fungus">
        <title>IMA Genome - F19 : A genome assembly and annotation guide to empower mycologists, including annotated draft genome sequences of Ceratocystis pirilliformis, Diaporthe australafricana, Fusarium ophioides, Paecilomyces lecythidis, and Sporothrix stenoceras.</title>
        <authorList>
            <person name="Aylward J."/>
            <person name="Wilson A.M."/>
            <person name="Visagie C.M."/>
            <person name="Spraker J."/>
            <person name="Barnes I."/>
            <person name="Buitendag C."/>
            <person name="Ceriani C."/>
            <person name="Del Mar Angel L."/>
            <person name="du Plessis D."/>
            <person name="Fuchs T."/>
            <person name="Gasser K."/>
            <person name="Kramer D."/>
            <person name="Li W."/>
            <person name="Munsamy K."/>
            <person name="Piso A."/>
            <person name="Price J.L."/>
            <person name="Sonnekus B."/>
            <person name="Thomas C."/>
            <person name="van der Nest A."/>
            <person name="van Dijk A."/>
            <person name="van Heerden A."/>
            <person name="van Vuuren N."/>
            <person name="Yilmaz N."/>
            <person name="Duong T.A."/>
            <person name="van der Merwe N.A."/>
            <person name="Wingfield M.J."/>
            <person name="Wingfield B.D."/>
        </authorList>
    </citation>
    <scope>NUCLEOTIDE SEQUENCE [LARGE SCALE GENOMIC DNA]</scope>
    <source>
        <strain evidence="4 5">CMW 18300</strain>
    </source>
</reference>
<evidence type="ECO:0000256" key="1">
    <source>
        <dbReference type="SAM" id="MobiDB-lite"/>
    </source>
</evidence>
<proteinExistence type="predicted"/>
<comment type="caution">
    <text evidence="4">The sequence shown here is derived from an EMBL/GenBank/DDBJ whole genome shotgun (WGS) entry which is preliminary data.</text>
</comment>
<keyword evidence="2" id="KW-0472">Membrane</keyword>
<evidence type="ECO:0008006" key="6">
    <source>
        <dbReference type="Google" id="ProtNLM"/>
    </source>
</evidence>
<dbReference type="InterPro" id="IPR053143">
    <property type="entry name" value="Arylsulfate_ST"/>
</dbReference>